<dbReference type="AlphaFoldDB" id="A0A1H8RSN4"/>
<dbReference type="GO" id="GO:0032259">
    <property type="term" value="P:methylation"/>
    <property type="evidence" value="ECO:0007669"/>
    <property type="project" value="UniProtKB-KW"/>
</dbReference>
<reference evidence="10 11" key="1">
    <citation type="submission" date="2016-10" db="EMBL/GenBank/DDBJ databases">
        <authorList>
            <person name="de Groot N.N."/>
        </authorList>
    </citation>
    <scope>NUCLEOTIDE SEQUENCE [LARGE SCALE GENOMIC DNA]</scope>
    <source>
        <strain evidence="10 11">DSM 13305</strain>
    </source>
</reference>
<comment type="catalytic activity">
    <reaction evidence="1">
        <text>a 4-O-methyl-thymidine in DNA + L-cysteinyl-[protein] = a thymidine in DNA + S-methyl-L-cysteinyl-[protein]</text>
        <dbReference type="Rhea" id="RHEA:53428"/>
        <dbReference type="Rhea" id="RHEA-COMP:10131"/>
        <dbReference type="Rhea" id="RHEA-COMP:10132"/>
        <dbReference type="Rhea" id="RHEA-COMP:13555"/>
        <dbReference type="Rhea" id="RHEA-COMP:13556"/>
        <dbReference type="ChEBI" id="CHEBI:29950"/>
        <dbReference type="ChEBI" id="CHEBI:82612"/>
        <dbReference type="ChEBI" id="CHEBI:137386"/>
        <dbReference type="ChEBI" id="CHEBI:137387"/>
        <dbReference type="EC" id="2.1.1.63"/>
    </reaction>
</comment>
<dbReference type="EC" id="2.1.1.63" evidence="3"/>
<dbReference type="PANTHER" id="PTHR10815">
    <property type="entry name" value="METHYLATED-DNA--PROTEIN-CYSTEINE METHYLTRANSFERASE"/>
    <property type="match status" value="1"/>
</dbReference>
<evidence type="ECO:0000259" key="9">
    <source>
        <dbReference type="Pfam" id="PF01035"/>
    </source>
</evidence>
<dbReference type="Pfam" id="PF01035">
    <property type="entry name" value="DNA_binding_1"/>
    <property type="match status" value="1"/>
</dbReference>
<dbReference type="InterPro" id="IPR014048">
    <property type="entry name" value="MethylDNA_cys_MeTrfase_DNA-bd"/>
</dbReference>
<dbReference type="Gene3D" id="1.10.10.10">
    <property type="entry name" value="Winged helix-like DNA-binding domain superfamily/Winged helix DNA-binding domain"/>
    <property type="match status" value="1"/>
</dbReference>
<dbReference type="InterPro" id="IPR036217">
    <property type="entry name" value="MethylDNA_cys_MeTrfase_DNAb"/>
</dbReference>
<evidence type="ECO:0000256" key="1">
    <source>
        <dbReference type="ARBA" id="ARBA00001286"/>
    </source>
</evidence>
<evidence type="ECO:0000256" key="7">
    <source>
        <dbReference type="ARBA" id="ARBA00023204"/>
    </source>
</evidence>
<dbReference type="RefSeq" id="WP_091744361.1">
    <property type="nucleotide sequence ID" value="NZ_FODY01000004.1"/>
</dbReference>
<keyword evidence="11" id="KW-1185">Reference proteome</keyword>
<protein>
    <recommendedName>
        <fullName evidence="3">methylated-DNA--[protein]-cysteine S-methyltransferase</fullName>
        <ecNumber evidence="3">2.1.1.63</ecNumber>
    </recommendedName>
</protein>
<proteinExistence type="inferred from homology"/>
<dbReference type="CDD" id="cd06445">
    <property type="entry name" value="ATase"/>
    <property type="match status" value="1"/>
</dbReference>
<evidence type="ECO:0000313" key="10">
    <source>
        <dbReference type="EMBL" id="SEO69346.1"/>
    </source>
</evidence>
<dbReference type="FunFam" id="1.10.10.10:FF:000214">
    <property type="entry name" value="Methylated-DNA--protein-cysteine methyltransferase"/>
    <property type="match status" value="1"/>
</dbReference>
<evidence type="ECO:0000256" key="3">
    <source>
        <dbReference type="ARBA" id="ARBA00011918"/>
    </source>
</evidence>
<feature type="domain" description="Methylated-DNA-[protein]-cysteine S-methyltransferase DNA binding" evidence="9">
    <location>
        <begin position="83"/>
        <end position="162"/>
    </location>
</feature>
<name>A0A1H8RSN4_9FIRM</name>
<dbReference type="PROSITE" id="PS00374">
    <property type="entry name" value="MGMT"/>
    <property type="match status" value="1"/>
</dbReference>
<keyword evidence="6" id="KW-0227">DNA damage</keyword>
<dbReference type="NCBIfam" id="TIGR00589">
    <property type="entry name" value="ogt"/>
    <property type="match status" value="1"/>
</dbReference>
<dbReference type="GO" id="GO:0003908">
    <property type="term" value="F:methylated-DNA-[protein]-cysteine S-methyltransferase activity"/>
    <property type="evidence" value="ECO:0007669"/>
    <property type="project" value="UniProtKB-EC"/>
</dbReference>
<dbReference type="InterPro" id="IPR036388">
    <property type="entry name" value="WH-like_DNA-bd_sf"/>
</dbReference>
<sequence length="187" mass="20762">MQYDLLETAWGWMAAVWSAKGLYELSFPKPDQETAILSIDNCKGERGEEPHPYTGQLQQELKLYWQGFPVEFTVPVDWSGYTPFQKAILSYTATIPYGETRTYRQAAEAAGSPKAVRAAGGALHINRTPIVVPCHRVIGSHGGLTGFGGGLELKQALLLLESPDETPLFRRENKLVFSQLAGYNKWS</sequence>
<evidence type="ECO:0000256" key="4">
    <source>
        <dbReference type="ARBA" id="ARBA00022603"/>
    </source>
</evidence>
<dbReference type="EMBL" id="FODY01000004">
    <property type="protein sequence ID" value="SEO69346.1"/>
    <property type="molecule type" value="Genomic_DNA"/>
</dbReference>
<evidence type="ECO:0000256" key="6">
    <source>
        <dbReference type="ARBA" id="ARBA00022763"/>
    </source>
</evidence>
<comment type="catalytic activity">
    <reaction evidence="8">
        <text>a 6-O-methyl-2'-deoxyguanosine in DNA + L-cysteinyl-[protein] = S-methyl-L-cysteinyl-[protein] + a 2'-deoxyguanosine in DNA</text>
        <dbReference type="Rhea" id="RHEA:24000"/>
        <dbReference type="Rhea" id="RHEA-COMP:10131"/>
        <dbReference type="Rhea" id="RHEA-COMP:10132"/>
        <dbReference type="Rhea" id="RHEA-COMP:11367"/>
        <dbReference type="Rhea" id="RHEA-COMP:11368"/>
        <dbReference type="ChEBI" id="CHEBI:29950"/>
        <dbReference type="ChEBI" id="CHEBI:82612"/>
        <dbReference type="ChEBI" id="CHEBI:85445"/>
        <dbReference type="ChEBI" id="CHEBI:85448"/>
        <dbReference type="EC" id="2.1.1.63"/>
    </reaction>
</comment>
<organism evidence="10 11">
    <name type="scientific">Propionispora vibrioides</name>
    <dbReference type="NCBI Taxonomy" id="112903"/>
    <lineage>
        <taxon>Bacteria</taxon>
        <taxon>Bacillati</taxon>
        <taxon>Bacillota</taxon>
        <taxon>Negativicutes</taxon>
        <taxon>Selenomonadales</taxon>
        <taxon>Sporomusaceae</taxon>
        <taxon>Propionispora</taxon>
    </lineage>
</organism>
<evidence type="ECO:0000313" key="11">
    <source>
        <dbReference type="Proteomes" id="UP000198847"/>
    </source>
</evidence>
<dbReference type="SUPFAM" id="SSF46767">
    <property type="entry name" value="Methylated DNA-protein cysteine methyltransferase, C-terminal domain"/>
    <property type="match status" value="1"/>
</dbReference>
<dbReference type="Proteomes" id="UP000198847">
    <property type="component" value="Unassembled WGS sequence"/>
</dbReference>
<keyword evidence="4 10" id="KW-0489">Methyltransferase</keyword>
<comment type="similarity">
    <text evidence="2">Belongs to the MGMT family.</text>
</comment>
<evidence type="ECO:0000256" key="2">
    <source>
        <dbReference type="ARBA" id="ARBA00008711"/>
    </source>
</evidence>
<keyword evidence="5 10" id="KW-0808">Transferase</keyword>
<dbReference type="PANTHER" id="PTHR10815:SF5">
    <property type="entry name" value="METHYLATED-DNA--PROTEIN-CYSTEINE METHYLTRANSFERASE"/>
    <property type="match status" value="1"/>
</dbReference>
<dbReference type="InterPro" id="IPR001497">
    <property type="entry name" value="MethylDNA_cys_MeTrfase_AS"/>
</dbReference>
<keyword evidence="7" id="KW-0234">DNA repair</keyword>
<evidence type="ECO:0000256" key="5">
    <source>
        <dbReference type="ARBA" id="ARBA00022679"/>
    </source>
</evidence>
<evidence type="ECO:0000256" key="8">
    <source>
        <dbReference type="ARBA" id="ARBA00049348"/>
    </source>
</evidence>
<dbReference type="STRING" id="112903.SAMN04490178_10463"/>
<gene>
    <name evidence="10" type="ORF">SAMN04490178_10463</name>
</gene>
<dbReference type="GO" id="GO:0006281">
    <property type="term" value="P:DNA repair"/>
    <property type="evidence" value="ECO:0007669"/>
    <property type="project" value="UniProtKB-KW"/>
</dbReference>
<accession>A0A1H8RSN4</accession>
<dbReference type="OrthoDB" id="9802228at2"/>